<dbReference type="Proteomes" id="UP000887560">
    <property type="component" value="Unplaced"/>
</dbReference>
<organism evidence="2 3">
    <name type="scientific">Meloidogyne floridensis</name>
    <dbReference type="NCBI Taxonomy" id="298350"/>
    <lineage>
        <taxon>Eukaryota</taxon>
        <taxon>Metazoa</taxon>
        <taxon>Ecdysozoa</taxon>
        <taxon>Nematoda</taxon>
        <taxon>Chromadorea</taxon>
        <taxon>Rhabditida</taxon>
        <taxon>Tylenchina</taxon>
        <taxon>Tylenchomorpha</taxon>
        <taxon>Tylenchoidea</taxon>
        <taxon>Meloidogynidae</taxon>
        <taxon>Meloidogyninae</taxon>
        <taxon>Meloidogyne</taxon>
    </lineage>
</organism>
<keyword evidence="2" id="KW-1185">Reference proteome</keyword>
<evidence type="ECO:0000313" key="3">
    <source>
        <dbReference type="WBParaSite" id="scf7180000420748.g5684"/>
    </source>
</evidence>
<proteinExistence type="predicted"/>
<evidence type="ECO:0000256" key="1">
    <source>
        <dbReference type="SAM" id="SignalP"/>
    </source>
</evidence>
<protein>
    <submittedName>
        <fullName evidence="3">Uncharacterized protein</fullName>
    </submittedName>
</protein>
<feature type="chain" id="PRO_5038056638" evidence="1">
    <location>
        <begin position="28"/>
        <end position="105"/>
    </location>
</feature>
<name>A0A915NPJ4_9BILA</name>
<accession>A0A915NPJ4</accession>
<sequence>MFINSSINFCFLIIFTILLFQLKTTIAKCIGRNTTMCDNYHKLCCDGLKKCKHTGDGVYKCFKRDCSTGPCNSNDIVKYGTDGCCYGLYCEVDTCKSILGIPGKK</sequence>
<dbReference type="AlphaFoldDB" id="A0A915NPJ4"/>
<reference evidence="3" key="1">
    <citation type="submission" date="2022-11" db="UniProtKB">
        <authorList>
            <consortium name="WormBaseParasite"/>
        </authorList>
    </citation>
    <scope>IDENTIFICATION</scope>
</reference>
<feature type="signal peptide" evidence="1">
    <location>
        <begin position="1"/>
        <end position="27"/>
    </location>
</feature>
<evidence type="ECO:0000313" key="2">
    <source>
        <dbReference type="Proteomes" id="UP000887560"/>
    </source>
</evidence>
<keyword evidence="1" id="KW-0732">Signal</keyword>
<dbReference type="WBParaSite" id="scf7180000420748.g5684">
    <property type="protein sequence ID" value="scf7180000420748.g5684"/>
    <property type="gene ID" value="scf7180000420748.g5684"/>
</dbReference>